<evidence type="ECO:0000256" key="1">
    <source>
        <dbReference type="ARBA" id="ARBA00005446"/>
    </source>
</evidence>
<feature type="compositionally biased region" description="Polar residues" evidence="8">
    <location>
        <begin position="839"/>
        <end position="849"/>
    </location>
</feature>
<organism evidence="11 12">
    <name type="scientific">Lepidopterella palustris CBS 459.81</name>
    <dbReference type="NCBI Taxonomy" id="1314670"/>
    <lineage>
        <taxon>Eukaryota</taxon>
        <taxon>Fungi</taxon>
        <taxon>Dikarya</taxon>
        <taxon>Ascomycota</taxon>
        <taxon>Pezizomycotina</taxon>
        <taxon>Dothideomycetes</taxon>
        <taxon>Pleosporomycetidae</taxon>
        <taxon>Mytilinidiales</taxon>
        <taxon>Argynnaceae</taxon>
        <taxon>Lepidopterella</taxon>
    </lineage>
</organism>
<dbReference type="GO" id="GO:0005524">
    <property type="term" value="F:ATP binding"/>
    <property type="evidence" value="ECO:0007669"/>
    <property type="project" value="UniProtKB-KW"/>
</dbReference>
<dbReference type="GO" id="GO:0009378">
    <property type="term" value="F:four-way junction helicase activity"/>
    <property type="evidence" value="ECO:0007669"/>
    <property type="project" value="TreeGrafter"/>
</dbReference>
<dbReference type="EC" id="5.6.2.4" evidence="7"/>
<protein>
    <recommendedName>
        <fullName evidence="7">DNA 3'-5' helicase</fullName>
        <ecNumber evidence="7">5.6.2.4</ecNumber>
    </recommendedName>
</protein>
<dbReference type="PANTHER" id="PTHR13710">
    <property type="entry name" value="DNA HELICASE RECQ FAMILY MEMBER"/>
    <property type="match status" value="1"/>
</dbReference>
<evidence type="ECO:0000256" key="6">
    <source>
        <dbReference type="ARBA" id="ARBA00034617"/>
    </source>
</evidence>
<evidence type="ECO:0000256" key="2">
    <source>
        <dbReference type="ARBA" id="ARBA00022741"/>
    </source>
</evidence>
<dbReference type="SMART" id="SM00490">
    <property type="entry name" value="HELICc"/>
    <property type="match status" value="1"/>
</dbReference>
<keyword evidence="12" id="KW-1185">Reference proteome</keyword>
<feature type="compositionally biased region" description="Basic residues" evidence="8">
    <location>
        <begin position="1"/>
        <end position="13"/>
    </location>
</feature>
<dbReference type="SMART" id="SM00487">
    <property type="entry name" value="DEXDc"/>
    <property type="match status" value="1"/>
</dbReference>
<dbReference type="InterPro" id="IPR014001">
    <property type="entry name" value="Helicase_ATP-bd"/>
</dbReference>
<sequence>MPRPRAVKRRGRKPAGTLQNSVAVNQSRSSLPTVREQRLWDLQNELEALRSEDKGPQLAKIGEVVEFLYSYRGRAEQLEVLWYLLFQKKDIILVAKNSFGKSMIMQAMPCLLRGSIVLIILPLHEIRAEQEAKIAELPGTRPVHVCAETISAELLVDIRRGKYTHILLSPELLAAKKFHNILTDPTFRDHLGLVVIDEVHLVANWGGSFRSAYTRLWKARMLLGKKPWFACTATLDEATFGTVQELAGFRSDVRVIRTSIDRPELSIIREHIQKGDEKTFKGLYFVIDGAFEEEVNLLEPIIWTPGATPQLSAQRTLRTPTPLRIRKTVIFMDSKDMILLCRNRIRSWLIFHGYTEAQAKNTVQVYFSSLAKPDKDALYKEFKKPDSKIRIMVCSDALAVGVDIPDIDQSVQWGMPKDKAINMIWQRFGRAAHNSERTGSAIFLVEHWCEGPREAGAGSKRGHVRTNKAFRPQPTQLGREYLANRNTPSEDGAADFASDISSRVSVESDADSDVSSVRGGRALSPEGTSVVTIEDLLTVLSVKRPKTVDEKRAALPDCLYRIANTEKDCLRKLILGNYNEPCSSIGAAGCCSNCDPQLRAYKTFDIRTSSSADPKLRRRQPMFANIKEWVSDWVWKKYAKAFWRPIPEYLISDAQIDIICANARLLTNCTVLKQVLPDWSYERLGEDIETFLRFVQEEDKNAMATDCQSPQVSADIHSQTQQSPDQNPLDGPSPQRGIQSQHATDLKPLDGPPPQRDIQSRHTSDLNLHVQMRGSQSSQQRVLRYPRSHASQPSRPDQSAGLSVLRRPQQVLTKQVLLVEPPASQLGSNQPRKGKEPQSNDVRQASQQSKPDRVHQNVQKSAYQKEASSTQHSPTSLTASTPEPLRRSTRRHPLEEISDELAGTQRRSKYRRVEAD</sequence>
<comment type="catalytic activity">
    <reaction evidence="6">
        <text>Couples ATP hydrolysis with the unwinding of duplex DNA by translocating in the 3'-5' direction.</text>
        <dbReference type="EC" id="5.6.2.4"/>
    </reaction>
</comment>
<evidence type="ECO:0000259" key="10">
    <source>
        <dbReference type="PROSITE" id="PS51194"/>
    </source>
</evidence>
<dbReference type="GO" id="GO:0043138">
    <property type="term" value="F:3'-5' DNA helicase activity"/>
    <property type="evidence" value="ECO:0007669"/>
    <property type="project" value="UniProtKB-EC"/>
</dbReference>
<keyword evidence="2" id="KW-0547">Nucleotide-binding</keyword>
<dbReference type="PANTHER" id="PTHR13710:SF105">
    <property type="entry name" value="ATP-DEPENDENT DNA HELICASE Q1"/>
    <property type="match status" value="1"/>
</dbReference>
<feature type="domain" description="Helicase ATP-binding" evidence="9">
    <location>
        <begin position="82"/>
        <end position="253"/>
    </location>
</feature>
<feature type="region of interest" description="Disordered" evidence="8">
    <location>
        <begin position="702"/>
        <end position="760"/>
    </location>
</feature>
<evidence type="ECO:0000256" key="3">
    <source>
        <dbReference type="ARBA" id="ARBA00022840"/>
    </source>
</evidence>
<dbReference type="PROSITE" id="PS51192">
    <property type="entry name" value="HELICASE_ATP_BIND_1"/>
    <property type="match status" value="1"/>
</dbReference>
<feature type="region of interest" description="Disordered" evidence="8">
    <location>
        <begin position="1"/>
        <end position="22"/>
    </location>
</feature>
<dbReference type="AlphaFoldDB" id="A0A8E2JAU0"/>
<feature type="region of interest" description="Disordered" evidence="8">
    <location>
        <begin position="818"/>
        <end position="916"/>
    </location>
</feature>
<dbReference type="InterPro" id="IPR027417">
    <property type="entry name" value="P-loop_NTPase"/>
</dbReference>
<accession>A0A8E2JAU0</accession>
<feature type="compositionally biased region" description="Polar residues" evidence="8">
    <location>
        <begin position="706"/>
        <end position="726"/>
    </location>
</feature>
<dbReference type="Pfam" id="PF00270">
    <property type="entry name" value="DEAD"/>
    <property type="match status" value="1"/>
</dbReference>
<dbReference type="Gene3D" id="3.40.50.300">
    <property type="entry name" value="P-loop containing nucleotide triphosphate hydrolases"/>
    <property type="match status" value="2"/>
</dbReference>
<feature type="domain" description="Helicase C-terminal" evidence="10">
    <location>
        <begin position="317"/>
        <end position="483"/>
    </location>
</feature>
<dbReference type="SUPFAM" id="SSF52540">
    <property type="entry name" value="P-loop containing nucleoside triphosphate hydrolases"/>
    <property type="match status" value="1"/>
</dbReference>
<dbReference type="EMBL" id="KV745298">
    <property type="protein sequence ID" value="OCK75587.1"/>
    <property type="molecule type" value="Genomic_DNA"/>
</dbReference>
<keyword evidence="4" id="KW-0238">DNA-binding</keyword>
<dbReference type="InterPro" id="IPR001650">
    <property type="entry name" value="Helicase_C-like"/>
</dbReference>
<feature type="compositionally biased region" description="Polar residues" evidence="8">
    <location>
        <begin position="789"/>
        <end position="801"/>
    </location>
</feature>
<dbReference type="OrthoDB" id="5413666at2759"/>
<feature type="region of interest" description="Disordered" evidence="8">
    <location>
        <begin position="772"/>
        <end position="803"/>
    </location>
</feature>
<proteinExistence type="inferred from homology"/>
<dbReference type="InterPro" id="IPR011545">
    <property type="entry name" value="DEAD/DEAH_box_helicase_dom"/>
</dbReference>
<dbReference type="GO" id="GO:0000724">
    <property type="term" value="P:double-strand break repair via homologous recombination"/>
    <property type="evidence" value="ECO:0007669"/>
    <property type="project" value="TreeGrafter"/>
</dbReference>
<dbReference type="Proteomes" id="UP000250266">
    <property type="component" value="Unassembled WGS sequence"/>
</dbReference>
<reference evidence="11 12" key="1">
    <citation type="journal article" date="2016" name="Nat. Commun.">
        <title>Ectomycorrhizal ecology is imprinted in the genome of the dominant symbiotic fungus Cenococcum geophilum.</title>
        <authorList>
            <consortium name="DOE Joint Genome Institute"/>
            <person name="Peter M."/>
            <person name="Kohler A."/>
            <person name="Ohm R.A."/>
            <person name="Kuo A."/>
            <person name="Krutzmann J."/>
            <person name="Morin E."/>
            <person name="Arend M."/>
            <person name="Barry K.W."/>
            <person name="Binder M."/>
            <person name="Choi C."/>
            <person name="Clum A."/>
            <person name="Copeland A."/>
            <person name="Grisel N."/>
            <person name="Haridas S."/>
            <person name="Kipfer T."/>
            <person name="LaButti K."/>
            <person name="Lindquist E."/>
            <person name="Lipzen A."/>
            <person name="Maire R."/>
            <person name="Meier B."/>
            <person name="Mihaltcheva S."/>
            <person name="Molinier V."/>
            <person name="Murat C."/>
            <person name="Poggeler S."/>
            <person name="Quandt C.A."/>
            <person name="Sperisen C."/>
            <person name="Tritt A."/>
            <person name="Tisserant E."/>
            <person name="Crous P.W."/>
            <person name="Henrissat B."/>
            <person name="Nehls U."/>
            <person name="Egli S."/>
            <person name="Spatafora J.W."/>
            <person name="Grigoriev I.V."/>
            <person name="Martin F.M."/>
        </authorList>
    </citation>
    <scope>NUCLEOTIDE SEQUENCE [LARGE SCALE GENOMIC DNA]</scope>
    <source>
        <strain evidence="11 12">CBS 459.81</strain>
    </source>
</reference>
<dbReference type="GO" id="GO:0005737">
    <property type="term" value="C:cytoplasm"/>
    <property type="evidence" value="ECO:0007669"/>
    <property type="project" value="TreeGrafter"/>
</dbReference>
<comment type="similarity">
    <text evidence="1">Belongs to the helicase family. RecQ subfamily.</text>
</comment>
<evidence type="ECO:0000313" key="11">
    <source>
        <dbReference type="EMBL" id="OCK75587.1"/>
    </source>
</evidence>
<evidence type="ECO:0000313" key="12">
    <source>
        <dbReference type="Proteomes" id="UP000250266"/>
    </source>
</evidence>
<feature type="compositionally biased region" description="Polar residues" evidence="8">
    <location>
        <begin position="856"/>
        <end position="881"/>
    </location>
</feature>
<name>A0A8E2JAU0_9PEZI</name>
<evidence type="ECO:0000256" key="4">
    <source>
        <dbReference type="ARBA" id="ARBA00023125"/>
    </source>
</evidence>
<dbReference type="Pfam" id="PF00271">
    <property type="entry name" value="Helicase_C"/>
    <property type="match status" value="1"/>
</dbReference>
<dbReference type="GO" id="GO:0005694">
    <property type="term" value="C:chromosome"/>
    <property type="evidence" value="ECO:0007669"/>
    <property type="project" value="TreeGrafter"/>
</dbReference>
<dbReference type="PROSITE" id="PS51194">
    <property type="entry name" value="HELICASE_CTER"/>
    <property type="match status" value="1"/>
</dbReference>
<evidence type="ECO:0000256" key="7">
    <source>
        <dbReference type="ARBA" id="ARBA00034808"/>
    </source>
</evidence>
<keyword evidence="5" id="KW-0413">Isomerase</keyword>
<keyword evidence="3" id="KW-0067">ATP-binding</keyword>
<gene>
    <name evidence="11" type="ORF">K432DRAFT_167503</name>
</gene>
<evidence type="ECO:0000259" key="9">
    <source>
        <dbReference type="PROSITE" id="PS51192"/>
    </source>
</evidence>
<evidence type="ECO:0000256" key="8">
    <source>
        <dbReference type="SAM" id="MobiDB-lite"/>
    </source>
</evidence>
<dbReference type="GO" id="GO:0003677">
    <property type="term" value="F:DNA binding"/>
    <property type="evidence" value="ECO:0007669"/>
    <property type="project" value="UniProtKB-KW"/>
</dbReference>
<evidence type="ECO:0000256" key="5">
    <source>
        <dbReference type="ARBA" id="ARBA00023235"/>
    </source>
</evidence>